<dbReference type="Gene3D" id="1.25.40.10">
    <property type="entry name" value="Tetratricopeptide repeat domain"/>
    <property type="match status" value="1"/>
</dbReference>
<comment type="caution">
    <text evidence="2">The sequence shown here is derived from an EMBL/GenBank/DDBJ whole genome shotgun (WGS) entry which is preliminary data.</text>
</comment>
<protein>
    <recommendedName>
        <fullName evidence="4">Tetratricopeptide repeat protein</fullName>
    </recommendedName>
</protein>
<dbReference type="Proteomes" id="UP001597102">
    <property type="component" value="Unassembled WGS sequence"/>
</dbReference>
<gene>
    <name evidence="2" type="ORF">ACFQ2F_13025</name>
</gene>
<dbReference type="RefSeq" id="WP_379090746.1">
    <property type="nucleotide sequence ID" value="NZ_JBHTJO010000002.1"/>
</dbReference>
<evidence type="ECO:0000256" key="1">
    <source>
        <dbReference type="SAM" id="MobiDB-lite"/>
    </source>
</evidence>
<evidence type="ECO:0000313" key="2">
    <source>
        <dbReference type="EMBL" id="MFD0988020.1"/>
    </source>
</evidence>
<organism evidence="2 3">
    <name type="scientific">Methyloligella solikamskensis</name>
    <dbReference type="NCBI Taxonomy" id="1177756"/>
    <lineage>
        <taxon>Bacteria</taxon>
        <taxon>Pseudomonadati</taxon>
        <taxon>Pseudomonadota</taxon>
        <taxon>Alphaproteobacteria</taxon>
        <taxon>Hyphomicrobiales</taxon>
        <taxon>Hyphomicrobiaceae</taxon>
        <taxon>Methyloligella</taxon>
    </lineage>
</organism>
<evidence type="ECO:0000313" key="3">
    <source>
        <dbReference type="Proteomes" id="UP001597102"/>
    </source>
</evidence>
<dbReference type="InterPro" id="IPR011990">
    <property type="entry name" value="TPR-like_helical_dom_sf"/>
</dbReference>
<feature type="region of interest" description="Disordered" evidence="1">
    <location>
        <begin position="1"/>
        <end position="23"/>
    </location>
</feature>
<sequence length="214" mass="23947">MSMSGAPISERKAERMPSLSESWSTQEMINAGWREADLQWEEASAAVLDALSRDNYATAAEHAGRALQLARENFEPIDPRLGTSLANYGICLAIEGDAAALQSLVDKALNTWRGSQPWIAKLTAPRSARSSMFHLRMEALHRETYRARWRQRWQEIAEESTGRLQRLNDRLASGDPASPQVPAETMLATWMRERPAMLNDTRKLLGASLLLLVS</sequence>
<accession>A0ABW3JC39</accession>
<reference evidence="3" key="1">
    <citation type="journal article" date="2019" name="Int. J. Syst. Evol. Microbiol.">
        <title>The Global Catalogue of Microorganisms (GCM) 10K type strain sequencing project: providing services to taxonomists for standard genome sequencing and annotation.</title>
        <authorList>
            <consortium name="The Broad Institute Genomics Platform"/>
            <consortium name="The Broad Institute Genome Sequencing Center for Infectious Disease"/>
            <person name="Wu L."/>
            <person name="Ma J."/>
        </authorList>
    </citation>
    <scope>NUCLEOTIDE SEQUENCE [LARGE SCALE GENOMIC DNA]</scope>
    <source>
        <strain evidence="3">CCUG 61697</strain>
    </source>
</reference>
<dbReference type="EMBL" id="JBHTJO010000002">
    <property type="protein sequence ID" value="MFD0988020.1"/>
    <property type="molecule type" value="Genomic_DNA"/>
</dbReference>
<evidence type="ECO:0008006" key="4">
    <source>
        <dbReference type="Google" id="ProtNLM"/>
    </source>
</evidence>
<keyword evidence="3" id="KW-1185">Reference proteome</keyword>
<proteinExistence type="predicted"/>
<name>A0ABW3JC39_9HYPH</name>